<evidence type="ECO:0000259" key="2">
    <source>
        <dbReference type="Pfam" id="PF15995"/>
    </source>
</evidence>
<evidence type="ECO:0000313" key="4">
    <source>
        <dbReference type="RefSeq" id="XP_026672561.1"/>
    </source>
</evidence>
<feature type="region of interest" description="Disordered" evidence="1">
    <location>
        <begin position="973"/>
        <end position="1022"/>
    </location>
</feature>
<proteinExistence type="predicted"/>
<dbReference type="PANTHER" id="PTHR41967:SF6">
    <property type="entry name" value="FI19406P1-RELATED"/>
    <property type="match status" value="1"/>
</dbReference>
<feature type="compositionally biased region" description="Acidic residues" evidence="1">
    <location>
        <begin position="1814"/>
        <end position="1831"/>
    </location>
</feature>
<feature type="compositionally biased region" description="Basic and acidic residues" evidence="1">
    <location>
        <begin position="462"/>
        <end position="471"/>
    </location>
</feature>
<dbReference type="Proteomes" id="UP000694925">
    <property type="component" value="Unplaced"/>
</dbReference>
<feature type="compositionally biased region" description="Basic residues" evidence="1">
    <location>
        <begin position="1922"/>
        <end position="1934"/>
    </location>
</feature>
<name>A0AAJ7WDM5_9HYME</name>
<feature type="compositionally biased region" description="Basic and acidic residues" evidence="1">
    <location>
        <begin position="1057"/>
        <end position="1068"/>
    </location>
</feature>
<feature type="compositionally biased region" description="Basic and acidic residues" evidence="1">
    <location>
        <begin position="1898"/>
        <end position="1921"/>
    </location>
</feature>
<feature type="compositionally biased region" description="Basic and acidic residues" evidence="1">
    <location>
        <begin position="1260"/>
        <end position="1303"/>
    </location>
</feature>
<feature type="compositionally biased region" description="Acidic residues" evidence="1">
    <location>
        <begin position="1945"/>
        <end position="1959"/>
    </location>
</feature>
<feature type="region of interest" description="Disordered" evidence="1">
    <location>
        <begin position="406"/>
        <end position="515"/>
    </location>
</feature>
<feature type="region of interest" description="Disordered" evidence="1">
    <location>
        <begin position="1037"/>
        <end position="1409"/>
    </location>
</feature>
<gene>
    <name evidence="4" type="primary">LOC108628698</name>
</gene>
<feature type="compositionally biased region" description="Basic and acidic residues" evidence="1">
    <location>
        <begin position="1178"/>
        <end position="1200"/>
    </location>
</feature>
<feature type="region of interest" description="Disordered" evidence="1">
    <location>
        <begin position="1803"/>
        <end position="1959"/>
    </location>
</feature>
<keyword evidence="3" id="KW-1185">Reference proteome</keyword>
<dbReference type="RefSeq" id="XP_026672561.1">
    <property type="nucleotide sequence ID" value="XM_026816760.1"/>
</dbReference>
<feature type="compositionally biased region" description="Acidic residues" evidence="1">
    <location>
        <begin position="1377"/>
        <end position="1395"/>
    </location>
</feature>
<feature type="compositionally biased region" description="Basic and acidic residues" evidence="1">
    <location>
        <begin position="1216"/>
        <end position="1238"/>
    </location>
</feature>
<organism evidence="3 4">
    <name type="scientific">Ceratina calcarata</name>
    <dbReference type="NCBI Taxonomy" id="156304"/>
    <lineage>
        <taxon>Eukaryota</taxon>
        <taxon>Metazoa</taxon>
        <taxon>Ecdysozoa</taxon>
        <taxon>Arthropoda</taxon>
        <taxon>Hexapoda</taxon>
        <taxon>Insecta</taxon>
        <taxon>Pterygota</taxon>
        <taxon>Neoptera</taxon>
        <taxon>Endopterygota</taxon>
        <taxon>Hymenoptera</taxon>
        <taxon>Apocrita</taxon>
        <taxon>Aculeata</taxon>
        <taxon>Apoidea</taxon>
        <taxon>Anthophila</taxon>
        <taxon>Apidae</taxon>
        <taxon>Ceratina</taxon>
        <taxon>Zadontomerus</taxon>
    </lineage>
</organism>
<feature type="compositionally biased region" description="Basic and acidic residues" evidence="1">
    <location>
        <begin position="1935"/>
        <end position="1944"/>
    </location>
</feature>
<feature type="compositionally biased region" description="Polar residues" evidence="1">
    <location>
        <begin position="1157"/>
        <end position="1174"/>
    </location>
</feature>
<feature type="domain" description="DUF4771" evidence="2">
    <location>
        <begin position="1985"/>
        <end position="2118"/>
    </location>
</feature>
<feature type="compositionally biased region" description="Basic and acidic residues" evidence="1">
    <location>
        <begin position="438"/>
        <end position="448"/>
    </location>
</feature>
<dbReference type="InterPro" id="IPR031936">
    <property type="entry name" value="DUF4771"/>
</dbReference>
<sequence length="2134" mass="246189">MTNFWHLCRKPRYIKDVDFSFDRRSSLKILKPFGFCCSYDNIDPLTRYDKLSSIRQASLESLTKESPTLKFRTECIDHVDFEQLKIAAKAKELAIGDYERKALRRGRLNAQERRKLKFKKLLKQRRKLNLQRSGKAKEDEDDEEDDGDFEDLQEKWMSALQEGPIKWHLEDEIQAGKDVFWEERQRTHDDTEKKNTEIGKTRVLASNDKHSDLYPRWYQDFSLDQMMNLRLLQCVMQRDREERVTGRTQRAVTAIGIVSTFFKLSPEVLKKLLETTRKVTDFLREIYKMMTGNYFEDEGYKSFYDCNERIVLTAIAFTSLPEAIVELHERLPPVEEVEIPPKPTPPTIPTRERMDSPYKEELFVRPDWVSYVHLLQKWRIHRRSLAIPRSILPPKDCIVSSFEEPGDEHYEREGKRIESFVEGKRTSDSPRIPKKRPRNYDTRAKEDENPPGDRPVSRVPIKKRDVEDMGRSRSKQKFKRSSRTDRSLPPNDGSYLDATKMNSTGDGLQRRSSKRLSVVLEEKARNDEEKTKIVKRKFSGLNVPPLYENTLFDFVLNGISEKPGPVEYKICGVLQPPQPNKKSWLDEKHAHYVISGASEEPPTCPVTYEMTGVANVTPSNSNEKFFGVLNLGDGPNKIYPEGRKHLSRQWQEWLQNVDEEYRKVEREANRMIKAIEAITKLVFPEPTCDSCCSCRQTRKSYLKAKETKLPYFVVDTVVEDENKKKYIVGSMAMHSPAPTPPESTVNLLDYIASEDVIKDNVVISGVTTETGETQYFITGSQKEMIRMPRRVIERSPPRPPRNVPPCVCAIQQMFTKGLTPELSHDNIPWTKDDGLCFGHKFRPQESPAYSCKMYPGDKSCRRSPFMNALVMMQKKKERAEREAALKLDYGKEKNMFGIAEFPPCGDEHGMGVCGAPWGTLHVLTPAELAELEKERKEILRGPPCGTKPGRAVCEGPFGERVPERPVEITIKEEIPGEMDEELEEEEEEEEEEEDLVVQPPPPPKKEKKRLRGDKCYMSPEAIESRRQKIVEKTVKKFVPDPTYPGYDDPWNIYRTAPTEKESETDFKTLLKLSSPRPPATPVPSGTTVAGEEKTVGPSKRVSGDVRKHGSKQAKKSSSDHGRKRSLKEAKKSKSRYSTSKRRSEEKTTKSRSKRSVHSITSKRSMSGQKSSKMIPSTYDEKVDRKHAARSKGERDQNVDRKRAKRTSREATPSIGKSRDVSSRRFDAGSEPSGSRREMSGSPGRRPNPGKESSSPHRGTRSADRRSEPNTRVTSRERDNPEKKRREEKNPRSKTKTVESGKIDSKRKRARKSSGSLGKKGGRHHHRRRDTDDDSDPETSLKTKIQELKTMLTSSDLHPRDVKPAEIPEVGTTKCCTEYEDTESEEETKVEEEAGEELPPKGPCGWKTKSEQELPAKKTLVYLTEPDYPPETVDTRTGGRPCRCREIRATKKILKYAIGGLIGGKKDEVAGDKKKLLRKKKKEEEKTQVIEGALYYTPPPSPRNSDEYVPEYDLYENPYDMCQTRRKHQHIRLLERYATPQISEGRPENKETCGCNEYVDTYGIRTTDEEEEKAAQARELEATRETLMSAKPPKERWTLALKDVGLLDYFTRCRDNMPCWLKCAKFDEVGCPIPQRKLKTKRPVCECKYERKILEHREEKVKYKERQKRLKSLKKQPFVNVQDISKPLVPNTKLMISNVKRIPRDDEYVDDVKYCISGVAENYTHLPPKQVVAGVHMATPIRTPEASQEDIPCVCLHRHWSPMKELPVGPLPRPEELELAERKRRQQAVIDAYRKIYAPEPVYHTHEDHGCTEPCGEEQETEDGEHEEEDDAQTFHPQKHISRSKLTDHWQKRTSARDDGKTLHTKTVSRSKMTDHPRKETPSRSKITDGRHRGSPSKTDVKTKSDKARTGDSPKMAKEMSRGKMHKTLERKKRSGHEEGDGGKEEVEEEENGEESVEEDDVHDEFVGGYLMAIVKVELKKMAAEGYLFAQLPKCFLLPQLRYWLMYRKGFVLSETDKRKHLRDSLKMWDMLDALQGKTLSIEPPPIKMTKLQLRKLTFDSAYKMKRKIAMKKEIFLSQVRKNRVMYSRTMWNTMEYGKFPSKSFKQAYFTYMASKESDGHVFKPWQCSEVNEMF</sequence>
<reference evidence="4" key="1">
    <citation type="submission" date="2025-08" db="UniProtKB">
        <authorList>
            <consortium name="RefSeq"/>
        </authorList>
    </citation>
    <scope>IDENTIFICATION</scope>
    <source>
        <tissue evidence="4">Whole body</tissue>
    </source>
</reference>
<dbReference type="PANTHER" id="PTHR41967">
    <property type="entry name" value="FI19406P1-RELATED"/>
    <property type="match status" value="1"/>
</dbReference>
<dbReference type="KEGG" id="ccal:108628698"/>
<feature type="compositionally biased region" description="Basic and acidic residues" evidence="1">
    <location>
        <begin position="1116"/>
        <end position="1131"/>
    </location>
</feature>
<feature type="compositionally biased region" description="Basic and acidic residues" evidence="1">
    <location>
        <begin position="1844"/>
        <end position="1861"/>
    </location>
</feature>
<dbReference type="Pfam" id="PF15995">
    <property type="entry name" value="DUF4771"/>
    <property type="match status" value="1"/>
</dbReference>
<feature type="compositionally biased region" description="Basic and acidic residues" evidence="1">
    <location>
        <begin position="407"/>
        <end position="428"/>
    </location>
</feature>
<feature type="compositionally biased region" description="Acidic residues" evidence="1">
    <location>
        <begin position="975"/>
        <end position="995"/>
    </location>
</feature>
<dbReference type="GeneID" id="108628698"/>
<evidence type="ECO:0000313" key="3">
    <source>
        <dbReference type="Proteomes" id="UP000694925"/>
    </source>
</evidence>
<feature type="compositionally biased region" description="Basic residues" evidence="1">
    <location>
        <begin position="472"/>
        <end position="481"/>
    </location>
</feature>
<evidence type="ECO:0000256" key="1">
    <source>
        <dbReference type="SAM" id="MobiDB-lite"/>
    </source>
</evidence>
<feature type="compositionally biased region" description="Basic and acidic residues" evidence="1">
    <location>
        <begin position="1871"/>
        <end position="1891"/>
    </location>
</feature>
<accession>A0AAJ7WDM5</accession>
<protein>
    <submittedName>
        <fullName evidence="4">Uncharacterized protein LOC108628698</fullName>
    </submittedName>
</protein>
<feature type="compositionally biased region" description="Basic and acidic residues" evidence="1">
    <location>
        <begin position="1356"/>
        <end position="1365"/>
    </location>
</feature>